<name>K0WRZ8_9BACT</name>
<dbReference type="SUPFAM" id="SSF48452">
    <property type="entry name" value="TPR-like"/>
    <property type="match status" value="1"/>
</dbReference>
<dbReference type="STRING" id="742726.HMPREF9448_02831"/>
<reference evidence="1 2" key="1">
    <citation type="submission" date="2012-08" db="EMBL/GenBank/DDBJ databases">
        <title>The Genome Sequence of Barnesiella intestinihominis YIT 11860.</title>
        <authorList>
            <consortium name="The Broad Institute Genome Sequencing Platform"/>
            <person name="Earl A."/>
            <person name="Ward D."/>
            <person name="Feldgarden M."/>
            <person name="Gevers D."/>
            <person name="Morotomi M."/>
            <person name="Walker B."/>
            <person name="Young S.K."/>
            <person name="Zeng Q."/>
            <person name="Gargeya S."/>
            <person name="Fitzgerald M."/>
            <person name="Haas B."/>
            <person name="Abouelleil A."/>
            <person name="Alvarado L."/>
            <person name="Arachchi H.M."/>
            <person name="Berlin A.M."/>
            <person name="Chapman S.B."/>
            <person name="Goldberg J."/>
            <person name="Griggs A."/>
            <person name="Gujja S."/>
            <person name="Hansen M."/>
            <person name="Howarth C."/>
            <person name="Imamovic A."/>
            <person name="Larimer J."/>
            <person name="McCowen C."/>
            <person name="Montmayeur A."/>
            <person name="Murphy C."/>
            <person name="Neiman D."/>
            <person name="Pearson M."/>
            <person name="Priest M."/>
            <person name="Roberts A."/>
            <person name="Saif S."/>
            <person name="Shea T."/>
            <person name="Sisk P."/>
            <person name="Sykes S."/>
            <person name="Wortman J."/>
            <person name="Nusbaum C."/>
            <person name="Birren B."/>
        </authorList>
    </citation>
    <scope>NUCLEOTIDE SEQUENCE [LARGE SCALE GENOMIC DNA]</scope>
    <source>
        <strain evidence="1 2">YIT 11860</strain>
    </source>
</reference>
<evidence type="ECO:0008006" key="3">
    <source>
        <dbReference type="Google" id="ProtNLM"/>
    </source>
</evidence>
<comment type="caution">
    <text evidence="1">The sequence shown here is derived from an EMBL/GenBank/DDBJ whole genome shotgun (WGS) entry which is preliminary data.</text>
</comment>
<dbReference type="HOGENOM" id="CLU_1222795_0_0_10"/>
<dbReference type="Proteomes" id="UP000006044">
    <property type="component" value="Unassembled WGS sequence"/>
</dbReference>
<dbReference type="OrthoDB" id="1091664at2"/>
<evidence type="ECO:0000313" key="2">
    <source>
        <dbReference type="Proteomes" id="UP000006044"/>
    </source>
</evidence>
<dbReference type="InterPro" id="IPR011990">
    <property type="entry name" value="TPR-like_helical_dom_sf"/>
</dbReference>
<evidence type="ECO:0000313" key="1">
    <source>
        <dbReference type="EMBL" id="EJZ62148.1"/>
    </source>
</evidence>
<gene>
    <name evidence="1" type="ORF">HMPREF9448_02831</name>
</gene>
<dbReference type="RefSeq" id="WP_008863202.1">
    <property type="nucleotide sequence ID" value="NZ_JH815206.1"/>
</dbReference>
<proteinExistence type="predicted"/>
<sequence length="226" mass="25151">MRRIGIYGILSVVLFGLIGCAPGKSDKEESVRLYKEAIVLLGSDSVTIDDCLAAQRLLEQALDADSENIDVYFGKVLNELNLWRPDSAYRTASAAIEKIGETGKNRMKAYFYTVKGFIAYDRGDEADAEKQLSEALSLYESYLTEDPANIDYLLNKSVLLSGLEGKQTALDFIAKSPLKEADKQALIHSLSEFEFRQFGETWRAKHDALVANGQTETNTISNTFKK</sequence>
<dbReference type="Gene3D" id="1.25.40.10">
    <property type="entry name" value="Tetratricopeptide repeat domain"/>
    <property type="match status" value="1"/>
</dbReference>
<dbReference type="EMBL" id="ADLE01000018">
    <property type="protein sequence ID" value="EJZ62148.1"/>
    <property type="molecule type" value="Genomic_DNA"/>
</dbReference>
<keyword evidence="2" id="KW-1185">Reference proteome</keyword>
<dbReference type="GeneID" id="77849998"/>
<dbReference type="AlphaFoldDB" id="K0WRZ8"/>
<accession>K0WRZ8</accession>
<protein>
    <recommendedName>
        <fullName evidence="3">Tetratricopeptide repeat protein</fullName>
    </recommendedName>
</protein>
<dbReference type="PROSITE" id="PS51257">
    <property type="entry name" value="PROKAR_LIPOPROTEIN"/>
    <property type="match status" value="1"/>
</dbReference>
<organism evidence="1 2">
    <name type="scientific">Barnesiella intestinihominis YIT 11860</name>
    <dbReference type="NCBI Taxonomy" id="742726"/>
    <lineage>
        <taxon>Bacteria</taxon>
        <taxon>Pseudomonadati</taxon>
        <taxon>Bacteroidota</taxon>
        <taxon>Bacteroidia</taxon>
        <taxon>Bacteroidales</taxon>
        <taxon>Barnesiellaceae</taxon>
        <taxon>Barnesiella</taxon>
    </lineage>
</organism>